<dbReference type="RefSeq" id="WP_006188000.1">
    <property type="nucleotide sequence ID" value="NZ_ACYH01000012.1"/>
</dbReference>
<dbReference type="EMBL" id="ACYH01000012">
    <property type="protein sequence ID" value="EEV21229.1"/>
    <property type="molecule type" value="Genomic_DNA"/>
</dbReference>
<dbReference type="PANTHER" id="PTHR45266:SF3">
    <property type="entry name" value="OXALOACETATE DECARBOXYLASE ALPHA CHAIN"/>
    <property type="match status" value="1"/>
</dbReference>
<evidence type="ECO:0000259" key="5">
    <source>
        <dbReference type="PROSITE" id="PS50968"/>
    </source>
</evidence>
<reference evidence="6 7" key="1">
    <citation type="submission" date="2009-07" db="EMBL/GenBank/DDBJ databases">
        <authorList>
            <person name="Madupu R."/>
            <person name="Sebastian Y."/>
            <person name="Durkin A.S."/>
            <person name="Torralba M."/>
            <person name="Methe B."/>
            <person name="Sutton G.G."/>
            <person name="Strausberg R.L."/>
            <person name="Nelson K.E."/>
        </authorList>
    </citation>
    <scope>NUCLEOTIDE SEQUENCE [LARGE SCALE GENOMIC DNA]</scope>
    <source>
        <strain evidence="6 7">ATCC 35580</strain>
    </source>
</reference>
<dbReference type="PROSITE" id="PS50968">
    <property type="entry name" value="BIOTINYL_LIPOYL"/>
    <property type="match status" value="1"/>
</dbReference>
<dbReference type="PRINTS" id="PR01071">
    <property type="entry name" value="ACOABIOTINCC"/>
</dbReference>
<accession>C8PN86</accession>
<name>C8PN86_9SPIR</name>
<evidence type="ECO:0000313" key="6">
    <source>
        <dbReference type="EMBL" id="EEV21229.1"/>
    </source>
</evidence>
<evidence type="ECO:0000256" key="3">
    <source>
        <dbReference type="ARBA" id="ARBA00023267"/>
    </source>
</evidence>
<dbReference type="SUPFAM" id="SSF51230">
    <property type="entry name" value="Single hybrid motif"/>
    <property type="match status" value="1"/>
</dbReference>
<organism evidence="6 7">
    <name type="scientific">Treponema vincentii ATCC 35580</name>
    <dbReference type="NCBI Taxonomy" id="596324"/>
    <lineage>
        <taxon>Bacteria</taxon>
        <taxon>Pseudomonadati</taxon>
        <taxon>Spirochaetota</taxon>
        <taxon>Spirochaetia</taxon>
        <taxon>Spirochaetales</taxon>
        <taxon>Treponemataceae</taxon>
        <taxon>Treponema</taxon>
    </lineage>
</organism>
<evidence type="ECO:0000256" key="1">
    <source>
        <dbReference type="ARBA" id="ARBA00003761"/>
    </source>
</evidence>
<dbReference type="Gene3D" id="2.40.50.100">
    <property type="match status" value="1"/>
</dbReference>
<dbReference type="UniPathway" id="UPA00094"/>
<dbReference type="Proteomes" id="UP000004509">
    <property type="component" value="Unassembled WGS sequence"/>
</dbReference>
<dbReference type="InterPro" id="IPR001249">
    <property type="entry name" value="AcCoA_biotinCC"/>
</dbReference>
<keyword evidence="3 4" id="KW-0092">Biotin</keyword>
<keyword evidence="4" id="KW-0276">Fatty acid metabolism</keyword>
<dbReference type="STRING" id="596324.TREVI0001_1592"/>
<proteinExistence type="predicted"/>
<dbReference type="Pfam" id="PF00364">
    <property type="entry name" value="Biotin_lipoyl"/>
    <property type="match status" value="1"/>
</dbReference>
<dbReference type="eggNOG" id="COG0511">
    <property type="taxonomic scope" value="Bacteria"/>
</dbReference>
<dbReference type="FunFam" id="2.40.50.100:FF:000003">
    <property type="entry name" value="Acetyl-CoA carboxylase biotin carboxyl carrier protein"/>
    <property type="match status" value="1"/>
</dbReference>
<dbReference type="GO" id="GO:0009317">
    <property type="term" value="C:acetyl-CoA carboxylase complex"/>
    <property type="evidence" value="ECO:0007669"/>
    <property type="project" value="InterPro"/>
</dbReference>
<evidence type="ECO:0000313" key="7">
    <source>
        <dbReference type="Proteomes" id="UP000004509"/>
    </source>
</evidence>
<dbReference type="PANTHER" id="PTHR45266">
    <property type="entry name" value="OXALOACETATE DECARBOXYLASE ALPHA CHAIN"/>
    <property type="match status" value="1"/>
</dbReference>
<dbReference type="InterPro" id="IPR011053">
    <property type="entry name" value="Single_hybrid_motif"/>
</dbReference>
<dbReference type="InterPro" id="IPR000089">
    <property type="entry name" value="Biotin_lipoyl"/>
</dbReference>
<feature type="domain" description="Lipoyl-binding" evidence="5">
    <location>
        <begin position="123"/>
        <end position="199"/>
    </location>
</feature>
<gene>
    <name evidence="6" type="primary">accB</name>
    <name evidence="6" type="ORF">TREVI0001_1592</name>
</gene>
<dbReference type="AlphaFoldDB" id="C8PN86"/>
<dbReference type="GO" id="GO:0006633">
    <property type="term" value="P:fatty acid biosynthetic process"/>
    <property type="evidence" value="ECO:0007669"/>
    <property type="project" value="UniProtKB-UniPathway"/>
</dbReference>
<evidence type="ECO:0000256" key="4">
    <source>
        <dbReference type="RuleBase" id="RU364072"/>
    </source>
</evidence>
<sequence length="200" mass="20587">MNEKFILNVFDKFEKSSAVLLHIKEGEAELTLKKEAAYQNVPAVQPFALQNPPAQPVLPADANGYAAAGVGVPNSAASAANPAAAGMQGSAAGSTGTGTNQLGATSAGTVNATAGMSGADAHLVTVKSPIVGSFYRSPSPDAPAYVEKGSKVSKGQPLCILEAMKMMNTLECEYDGTVEEILAANGDLVEFDQPLFTIRI</sequence>
<comment type="caution">
    <text evidence="6">The sequence shown here is derived from an EMBL/GenBank/DDBJ whole genome shotgun (WGS) entry which is preliminary data.</text>
</comment>
<keyword evidence="4" id="KW-0443">Lipid metabolism</keyword>
<protein>
    <recommendedName>
        <fullName evidence="2 4">Biotin carboxyl carrier protein of acetyl-CoA carboxylase</fullName>
    </recommendedName>
</protein>
<dbReference type="NCBIfam" id="TIGR00531">
    <property type="entry name" value="BCCP"/>
    <property type="match status" value="1"/>
</dbReference>
<keyword evidence="4" id="KW-0444">Lipid biosynthesis</keyword>
<evidence type="ECO:0000256" key="2">
    <source>
        <dbReference type="ARBA" id="ARBA00017562"/>
    </source>
</evidence>
<dbReference type="OrthoDB" id="9811735at2"/>
<keyword evidence="4" id="KW-0275">Fatty acid biosynthesis</keyword>
<dbReference type="CDD" id="cd06850">
    <property type="entry name" value="biotinyl_domain"/>
    <property type="match status" value="1"/>
</dbReference>
<dbReference type="InterPro" id="IPR050709">
    <property type="entry name" value="Biotin_Carboxyl_Carrier/Decarb"/>
</dbReference>
<comment type="function">
    <text evidence="1 4">This protein is a component of the acetyl coenzyme A carboxylase complex; first, biotin carboxylase catalyzes the carboxylation of the carrier protein and then the transcarboxylase transfers the carboxyl group to form malonyl-CoA.</text>
</comment>
<comment type="pathway">
    <text evidence="4">Lipid metabolism; fatty acid biosynthesis.</text>
</comment>
<dbReference type="GO" id="GO:0003989">
    <property type="term" value="F:acetyl-CoA carboxylase activity"/>
    <property type="evidence" value="ECO:0007669"/>
    <property type="project" value="InterPro"/>
</dbReference>